<feature type="transmembrane region" description="Helical" evidence="3">
    <location>
        <begin position="41"/>
        <end position="65"/>
    </location>
</feature>
<keyword evidence="3" id="KW-0812">Transmembrane</keyword>
<evidence type="ECO:0000256" key="1">
    <source>
        <dbReference type="ARBA" id="ARBA00004141"/>
    </source>
</evidence>
<dbReference type="InterPro" id="IPR050327">
    <property type="entry name" value="Proton-linked_MCT"/>
</dbReference>
<feature type="compositionally biased region" description="Acidic residues" evidence="2">
    <location>
        <begin position="251"/>
        <end position="261"/>
    </location>
</feature>
<feature type="domain" description="Major facilitator superfamily (MFS) profile" evidence="4">
    <location>
        <begin position="45"/>
        <end position="300"/>
    </location>
</feature>
<comment type="subcellular location">
    <subcellularLocation>
        <location evidence="1">Membrane</location>
        <topology evidence="1">Multi-pass membrane protein</topology>
    </subcellularLocation>
</comment>
<feature type="transmembrane region" description="Helical" evidence="3">
    <location>
        <begin position="205"/>
        <end position="227"/>
    </location>
</feature>
<sequence length="300" mass="31624">DASDDAGEETATLVPSPWDALPPRSAAGSPRCRALRGCRSFYGNVVLACAGGVILVAMPGQSFGLSMFLDDMLGDLGLSRSEVSWTWMVALLASGSFLPAAGYIFDRYGAKVLLLLNAVPLVLSTALVSRVSGAWSLGACFFGMRLFGPEVCELLAYCVVNVWFERDRARAASVGASGNTRLMMVDSGLLATPPLLLALKEAVGWRASFVVIGAVQGAVLLVCWLFIVDRPEQLGLRPDGAGAAGRRAGAEEDGLEGEEKDEDRRAPSASRNICSDAGQIRVDVKDAGAFFGVPPGFHLP</sequence>
<evidence type="ECO:0000313" key="6">
    <source>
        <dbReference type="Proteomes" id="UP001189429"/>
    </source>
</evidence>
<organism evidence="5 6">
    <name type="scientific">Prorocentrum cordatum</name>
    <dbReference type="NCBI Taxonomy" id="2364126"/>
    <lineage>
        <taxon>Eukaryota</taxon>
        <taxon>Sar</taxon>
        <taxon>Alveolata</taxon>
        <taxon>Dinophyceae</taxon>
        <taxon>Prorocentrales</taxon>
        <taxon>Prorocentraceae</taxon>
        <taxon>Prorocentrum</taxon>
    </lineage>
</organism>
<evidence type="ECO:0000256" key="3">
    <source>
        <dbReference type="SAM" id="Phobius"/>
    </source>
</evidence>
<evidence type="ECO:0000259" key="4">
    <source>
        <dbReference type="PROSITE" id="PS50850"/>
    </source>
</evidence>
<accession>A0ABN9Q215</accession>
<dbReference type="Proteomes" id="UP001189429">
    <property type="component" value="Unassembled WGS sequence"/>
</dbReference>
<feature type="transmembrane region" description="Helical" evidence="3">
    <location>
        <begin position="112"/>
        <end position="129"/>
    </location>
</feature>
<dbReference type="Gene3D" id="1.20.1250.20">
    <property type="entry name" value="MFS general substrate transporter like domains"/>
    <property type="match status" value="1"/>
</dbReference>
<dbReference type="SUPFAM" id="SSF103473">
    <property type="entry name" value="MFS general substrate transporter"/>
    <property type="match status" value="1"/>
</dbReference>
<feature type="transmembrane region" description="Helical" evidence="3">
    <location>
        <begin position="85"/>
        <end position="105"/>
    </location>
</feature>
<dbReference type="PROSITE" id="PS50850">
    <property type="entry name" value="MFS"/>
    <property type="match status" value="1"/>
</dbReference>
<dbReference type="Pfam" id="PF07690">
    <property type="entry name" value="MFS_1"/>
    <property type="match status" value="1"/>
</dbReference>
<feature type="region of interest" description="Disordered" evidence="2">
    <location>
        <begin position="239"/>
        <end position="272"/>
    </location>
</feature>
<feature type="region of interest" description="Disordered" evidence="2">
    <location>
        <begin position="1"/>
        <end position="25"/>
    </location>
</feature>
<reference evidence="5" key="1">
    <citation type="submission" date="2023-10" db="EMBL/GenBank/DDBJ databases">
        <authorList>
            <person name="Chen Y."/>
            <person name="Shah S."/>
            <person name="Dougan E. K."/>
            <person name="Thang M."/>
            <person name="Chan C."/>
        </authorList>
    </citation>
    <scope>NUCLEOTIDE SEQUENCE [LARGE SCALE GENOMIC DNA]</scope>
</reference>
<evidence type="ECO:0000313" key="5">
    <source>
        <dbReference type="EMBL" id="CAK0799691.1"/>
    </source>
</evidence>
<gene>
    <name evidence="5" type="ORF">PCOR1329_LOCUS8053</name>
</gene>
<dbReference type="InterPro" id="IPR011701">
    <property type="entry name" value="MFS"/>
</dbReference>
<dbReference type="InterPro" id="IPR036259">
    <property type="entry name" value="MFS_trans_sf"/>
</dbReference>
<name>A0ABN9Q215_9DINO</name>
<evidence type="ECO:0000256" key="2">
    <source>
        <dbReference type="SAM" id="MobiDB-lite"/>
    </source>
</evidence>
<keyword evidence="3" id="KW-1133">Transmembrane helix</keyword>
<protein>
    <recommendedName>
        <fullName evidence="4">Major facilitator superfamily (MFS) profile domain-containing protein</fullName>
    </recommendedName>
</protein>
<dbReference type="PANTHER" id="PTHR11360:SF308">
    <property type="entry name" value="BLL3089 PROTEIN"/>
    <property type="match status" value="1"/>
</dbReference>
<dbReference type="PANTHER" id="PTHR11360">
    <property type="entry name" value="MONOCARBOXYLATE TRANSPORTER"/>
    <property type="match status" value="1"/>
</dbReference>
<comment type="caution">
    <text evidence="5">The sequence shown here is derived from an EMBL/GenBank/DDBJ whole genome shotgun (WGS) entry which is preliminary data.</text>
</comment>
<keyword evidence="6" id="KW-1185">Reference proteome</keyword>
<dbReference type="InterPro" id="IPR020846">
    <property type="entry name" value="MFS_dom"/>
</dbReference>
<feature type="non-terminal residue" evidence="5">
    <location>
        <position position="300"/>
    </location>
</feature>
<dbReference type="EMBL" id="CAUYUJ010002206">
    <property type="protein sequence ID" value="CAK0799691.1"/>
    <property type="molecule type" value="Genomic_DNA"/>
</dbReference>
<feature type="non-terminal residue" evidence="5">
    <location>
        <position position="1"/>
    </location>
</feature>
<keyword evidence="3" id="KW-0472">Membrane</keyword>
<proteinExistence type="predicted"/>